<organism evidence="2 3">
    <name type="scientific">Priestia koreensis</name>
    <dbReference type="NCBI Taxonomy" id="284581"/>
    <lineage>
        <taxon>Bacteria</taxon>
        <taxon>Bacillati</taxon>
        <taxon>Bacillota</taxon>
        <taxon>Bacilli</taxon>
        <taxon>Bacillales</taxon>
        <taxon>Bacillaceae</taxon>
        <taxon>Priestia</taxon>
    </lineage>
</organism>
<dbReference type="OrthoDB" id="2454059at2"/>
<accession>A0A0M0L5R9</accession>
<keyword evidence="1" id="KW-0472">Membrane</keyword>
<keyword evidence="3" id="KW-1185">Reference proteome</keyword>
<comment type="caution">
    <text evidence="2">The sequence shown here is derived from an EMBL/GenBank/DDBJ whole genome shotgun (WGS) entry which is preliminary data.</text>
</comment>
<feature type="transmembrane region" description="Helical" evidence="1">
    <location>
        <begin position="112"/>
        <end position="132"/>
    </location>
</feature>
<dbReference type="RefSeq" id="WP_053401472.1">
    <property type="nucleotide sequence ID" value="NZ_LILC01000013.1"/>
</dbReference>
<evidence type="ECO:0000313" key="3">
    <source>
        <dbReference type="Proteomes" id="UP000037558"/>
    </source>
</evidence>
<reference evidence="3" key="1">
    <citation type="submission" date="2015-08" db="EMBL/GenBank/DDBJ databases">
        <title>Fjat-14210 dsm16467.</title>
        <authorList>
            <person name="Liu B."/>
            <person name="Wang J."/>
            <person name="Zhu Y."/>
            <person name="Liu G."/>
            <person name="Chen Q."/>
            <person name="Chen Z."/>
            <person name="Lan J."/>
            <person name="Che J."/>
            <person name="Ge C."/>
            <person name="Shi H."/>
            <person name="Pan Z."/>
            <person name="Liu X."/>
        </authorList>
    </citation>
    <scope>NUCLEOTIDE SEQUENCE [LARGE SCALE GENOMIC DNA]</scope>
    <source>
        <strain evidence="3">DSM 16467</strain>
    </source>
</reference>
<name>A0A0M0L5R9_9BACI</name>
<dbReference type="PATRIC" id="fig|284581.3.peg.2342"/>
<evidence type="ECO:0000313" key="2">
    <source>
        <dbReference type="EMBL" id="KOO46389.1"/>
    </source>
</evidence>
<dbReference type="AlphaFoldDB" id="A0A0M0L5R9"/>
<dbReference type="EMBL" id="LILC01000013">
    <property type="protein sequence ID" value="KOO46389.1"/>
    <property type="molecule type" value="Genomic_DNA"/>
</dbReference>
<evidence type="ECO:0000256" key="1">
    <source>
        <dbReference type="SAM" id="Phobius"/>
    </source>
</evidence>
<feature type="transmembrane region" description="Helical" evidence="1">
    <location>
        <begin position="31"/>
        <end position="50"/>
    </location>
</feature>
<sequence>MFTSKKVQTVGTISEFMTKTKKEHKEISKPLTIPSILPITFPLLATPVFFNTFASSTYAATSEGIKQHTTQQIMHAFDPITSLIQGLAYPITFLSLSYAGILWIINRKEQALLTLQGSAIGFILVSLAPMIMKLLVSVTAGF</sequence>
<feature type="transmembrane region" description="Helical" evidence="1">
    <location>
        <begin position="87"/>
        <end position="105"/>
    </location>
</feature>
<protein>
    <submittedName>
        <fullName evidence="2">Uncharacterized protein</fullName>
    </submittedName>
</protein>
<dbReference type="STRING" id="284581.AMD01_11155"/>
<keyword evidence="1" id="KW-0812">Transmembrane</keyword>
<keyword evidence="1" id="KW-1133">Transmembrane helix</keyword>
<gene>
    <name evidence="2" type="ORF">AMD01_11155</name>
</gene>
<dbReference type="Proteomes" id="UP000037558">
    <property type="component" value="Unassembled WGS sequence"/>
</dbReference>
<proteinExistence type="predicted"/>